<dbReference type="InterPro" id="IPR022885">
    <property type="entry name" value="NDH1_su_D/H"/>
</dbReference>
<accession>A0ABU5VTB7</accession>
<comment type="catalytic activity">
    <reaction evidence="12">
        <text>a quinone + NADH + 5 H(+)(in) = a quinol + NAD(+) + 4 H(+)(out)</text>
        <dbReference type="Rhea" id="RHEA:57888"/>
        <dbReference type="ChEBI" id="CHEBI:15378"/>
        <dbReference type="ChEBI" id="CHEBI:24646"/>
        <dbReference type="ChEBI" id="CHEBI:57540"/>
        <dbReference type="ChEBI" id="CHEBI:57945"/>
        <dbReference type="ChEBI" id="CHEBI:132124"/>
    </reaction>
</comment>
<keyword evidence="5" id="KW-0997">Cell inner membrane</keyword>
<keyword evidence="16" id="KW-1185">Reference proteome</keyword>
<evidence type="ECO:0000256" key="6">
    <source>
        <dbReference type="ARBA" id="ARBA00022719"/>
    </source>
</evidence>
<dbReference type="InterPro" id="IPR001268">
    <property type="entry name" value="NADH_UbQ_OxRdtase_30kDa_su"/>
</dbReference>
<evidence type="ECO:0000256" key="4">
    <source>
        <dbReference type="ARBA" id="ARBA00022475"/>
    </source>
</evidence>
<evidence type="ECO:0000259" key="14">
    <source>
        <dbReference type="Pfam" id="PF00346"/>
    </source>
</evidence>
<evidence type="ECO:0000256" key="10">
    <source>
        <dbReference type="ARBA" id="ARBA00023268"/>
    </source>
</evidence>
<dbReference type="InterPro" id="IPR037232">
    <property type="entry name" value="NADH_quin_OxRdtase_su_C/D-like"/>
</dbReference>
<dbReference type="Gene3D" id="1.10.645.10">
    <property type="entry name" value="Cytochrome-c3 Hydrogenase, chain B"/>
    <property type="match status" value="1"/>
</dbReference>
<dbReference type="Gene3D" id="3.30.460.80">
    <property type="entry name" value="NADH:ubiquinone oxidoreductase, 30kDa subunit"/>
    <property type="match status" value="1"/>
</dbReference>
<dbReference type="PANTHER" id="PTHR11993:SF10">
    <property type="entry name" value="NADH DEHYDROGENASE [UBIQUINONE] IRON-SULFUR PROTEIN 2, MITOCHONDRIAL"/>
    <property type="match status" value="1"/>
</dbReference>
<dbReference type="HAMAP" id="MF_01397">
    <property type="entry name" value="NDH1_NuoCD_2"/>
    <property type="match status" value="1"/>
</dbReference>
<evidence type="ECO:0000256" key="12">
    <source>
        <dbReference type="ARBA" id="ARBA00047712"/>
    </source>
</evidence>
<keyword evidence="9" id="KW-0472">Membrane</keyword>
<evidence type="ECO:0000256" key="8">
    <source>
        <dbReference type="ARBA" id="ARBA00023027"/>
    </source>
</evidence>
<evidence type="ECO:0000256" key="9">
    <source>
        <dbReference type="ARBA" id="ARBA00023136"/>
    </source>
</evidence>
<sequence>MTETTTDSTATIEGGNTSSYSAVLISKFGEKDYSYAFGDHVLFATPTTLISVMTKFKDELGFNMLLDVCGVDNSGRPKTEWAHGKQFEAVYHLLNMENNERVRVRIPVDPDGGETIPSVMPLWKGADWFEREAWDMYGINFEGRKKERLLTHHEFVGHPLRKSYAATHNQPLSESLDINFDPDPTITHEESLKREWINIGPSHPATHGTLRIMAEIEGEVIKRSKLEIGYLHRCFEKMTENHLYNQVVPYTDRLNYCSSPMNNIGWCKAVEDMMGIEIPDRAKAMRMVLAELSRVIDHLVCIGAGAVDLGALTTIFFCLEQRERVYELFEKLCGARLTVSLTRIGGMAQELPVGWVTDCLEVVKIISKNIEEVDRLLTKNPIYVGRTKVTPVSAADAIAWGYTGPCLRAAGVNYDIRKANPYYFYKDVDFEIPVGHAGDPYDRYLVRMEEMRQSLKIVNQVLANLPSGPVQSLDKRVCIPPKREVYTNIEGLMNHFMLIMKGVRPPVGEIYSATEAANGELGFYVISDGGPNPFRVKVRPPCFAIFQSFNEVCNDWMIADAVAQLGSMNIIAGELDR</sequence>
<evidence type="ECO:0000256" key="3">
    <source>
        <dbReference type="ARBA" id="ARBA00022448"/>
    </source>
</evidence>
<evidence type="ECO:0000313" key="15">
    <source>
        <dbReference type="EMBL" id="MEA9356293.1"/>
    </source>
</evidence>
<dbReference type="InterPro" id="IPR029014">
    <property type="entry name" value="NiFe-Hase_large"/>
</dbReference>
<organism evidence="15 16">
    <name type="scientific">Bacteriovorax antarcticus</name>
    <dbReference type="NCBI Taxonomy" id="3088717"/>
    <lineage>
        <taxon>Bacteria</taxon>
        <taxon>Pseudomonadati</taxon>
        <taxon>Bdellovibrionota</taxon>
        <taxon>Bacteriovoracia</taxon>
        <taxon>Bacteriovoracales</taxon>
        <taxon>Bacteriovoracaceae</taxon>
        <taxon>Bacteriovorax</taxon>
    </lineage>
</organism>
<dbReference type="InterPro" id="IPR026662">
    <property type="entry name" value="NDH-1_subunit_CD"/>
</dbReference>
<dbReference type="NCBIfam" id="NF004739">
    <property type="entry name" value="PRK06075.1"/>
    <property type="match status" value="1"/>
</dbReference>
<evidence type="ECO:0000256" key="5">
    <source>
        <dbReference type="ARBA" id="ARBA00022519"/>
    </source>
</evidence>
<name>A0ABU5VTB7_9BACT</name>
<evidence type="ECO:0000256" key="11">
    <source>
        <dbReference type="ARBA" id="ARBA00038617"/>
    </source>
</evidence>
<dbReference type="Proteomes" id="UP001302274">
    <property type="component" value="Unassembled WGS sequence"/>
</dbReference>
<protein>
    <submittedName>
        <fullName evidence="15">NADH dehydrogenase (Quinone) subunit D</fullName>
    </submittedName>
</protein>
<evidence type="ECO:0000256" key="7">
    <source>
        <dbReference type="ARBA" id="ARBA00022967"/>
    </source>
</evidence>
<keyword evidence="3" id="KW-0813">Transport</keyword>
<comment type="subunit">
    <text evidence="11">NDH-1 is composed of 13 different subunits. Subunits NuoB, CD, E, F, and G constitute the peripheral sector of the complex.</text>
</comment>
<comment type="subcellular location">
    <subcellularLocation>
        <location evidence="1">Cell inner membrane</location>
        <topology evidence="1">Peripheral membrane protein</topology>
    </subcellularLocation>
</comment>
<dbReference type="SUPFAM" id="SSF143243">
    <property type="entry name" value="Nqo5-like"/>
    <property type="match status" value="1"/>
</dbReference>
<feature type="domain" description="NADH-quinone oxidoreductase subunit D" evidence="14">
    <location>
        <begin position="308"/>
        <end position="577"/>
    </location>
</feature>
<evidence type="ECO:0000259" key="13">
    <source>
        <dbReference type="Pfam" id="PF00329"/>
    </source>
</evidence>
<dbReference type="SUPFAM" id="SSF56762">
    <property type="entry name" value="HydB/Nqo4-like"/>
    <property type="match status" value="1"/>
</dbReference>
<dbReference type="InterPro" id="IPR001135">
    <property type="entry name" value="NADH_Q_OxRdtase_suD"/>
</dbReference>
<evidence type="ECO:0000256" key="1">
    <source>
        <dbReference type="ARBA" id="ARBA00004417"/>
    </source>
</evidence>
<keyword evidence="7" id="KW-1278">Translocase</keyword>
<dbReference type="PANTHER" id="PTHR11993">
    <property type="entry name" value="NADH-UBIQUINONE OXIDOREDUCTASE 49 KDA SUBUNIT"/>
    <property type="match status" value="1"/>
</dbReference>
<keyword evidence="8" id="KW-0520">NAD</keyword>
<keyword evidence="10" id="KW-0511">Multifunctional enzyme</keyword>
<feature type="domain" description="NADH:ubiquinone oxidoreductase 30kDa subunit" evidence="13">
    <location>
        <begin position="45"/>
        <end position="168"/>
    </location>
</feature>
<dbReference type="NCBIfam" id="TIGR01962">
    <property type="entry name" value="NuoD"/>
    <property type="match status" value="1"/>
</dbReference>
<reference evidence="15 16" key="1">
    <citation type="submission" date="2023-11" db="EMBL/GenBank/DDBJ databases">
        <title>A Novel Polar Bacteriovorax (B. antarcticus) Isolated from the Biocrust in Antarctica.</title>
        <authorList>
            <person name="Mun W."/>
            <person name="Choi S.Y."/>
            <person name="Mitchell R.J."/>
        </authorList>
    </citation>
    <scope>NUCLEOTIDE SEQUENCE [LARGE SCALE GENOMIC DNA]</scope>
    <source>
        <strain evidence="15 16">PP10</strain>
    </source>
</reference>
<dbReference type="Pfam" id="PF00346">
    <property type="entry name" value="Complex1_49kDa"/>
    <property type="match status" value="1"/>
</dbReference>
<keyword evidence="6" id="KW-0874">Quinone</keyword>
<dbReference type="Pfam" id="PF00329">
    <property type="entry name" value="Complex1_30kDa"/>
    <property type="match status" value="1"/>
</dbReference>
<keyword evidence="4" id="KW-1003">Cell membrane</keyword>
<dbReference type="HAMAP" id="MF_01358">
    <property type="entry name" value="NDH1_NuoD"/>
    <property type="match status" value="1"/>
</dbReference>
<evidence type="ECO:0000256" key="2">
    <source>
        <dbReference type="ARBA" id="ARBA00010019"/>
    </source>
</evidence>
<comment type="caution">
    <text evidence="15">The sequence shown here is derived from an EMBL/GenBank/DDBJ whole genome shotgun (WGS) entry which is preliminary data.</text>
</comment>
<evidence type="ECO:0000313" key="16">
    <source>
        <dbReference type="Proteomes" id="UP001302274"/>
    </source>
</evidence>
<dbReference type="EMBL" id="JAYGJQ010000001">
    <property type="protein sequence ID" value="MEA9356293.1"/>
    <property type="molecule type" value="Genomic_DNA"/>
</dbReference>
<gene>
    <name evidence="15" type="primary">nuoD</name>
    <name evidence="15" type="ORF">SHI21_08775</name>
</gene>
<dbReference type="RefSeq" id="WP_323575983.1">
    <property type="nucleotide sequence ID" value="NZ_JAYGJQ010000001.1"/>
</dbReference>
<comment type="similarity">
    <text evidence="2">In the C-terminal section; belongs to the complex I 49 kDa subunit family.</text>
</comment>
<proteinExistence type="inferred from homology"/>